<keyword evidence="2" id="KW-0695">RNA-directed DNA polymerase</keyword>
<keyword evidence="1" id="KW-1133">Transmembrane helix</keyword>
<reference evidence="2" key="1">
    <citation type="journal article" date="2016" name="J. Plant Res.">
        <title>Plastid genome sequences of Gymnochlora stellata, Lotharella vacuolata, and Partenskyella glossopodia reveal remarkable structural conservation among chlorarachniophyte species.</title>
        <authorList>
            <person name="Suzuki S."/>
            <person name="Hirakawa Y."/>
            <person name="Kofuji R."/>
            <person name="Sugita M."/>
            <person name="Ishida K."/>
        </authorList>
    </citation>
    <scope>NUCLEOTIDE SEQUENCE</scope>
    <source>
        <strain evidence="2">RCC365</strain>
    </source>
</reference>
<keyword evidence="1" id="KW-0472">Membrane</keyword>
<protein>
    <submittedName>
        <fullName evidence="2">Reverse transcriptase/ intron maturase</fullName>
    </submittedName>
</protein>
<keyword evidence="2" id="KW-0934">Plastid</keyword>
<evidence type="ECO:0000313" key="2">
    <source>
        <dbReference type="EMBL" id="BAU62575.1"/>
    </source>
</evidence>
<feature type="transmembrane region" description="Helical" evidence="1">
    <location>
        <begin position="35"/>
        <end position="53"/>
    </location>
</feature>
<keyword evidence="1" id="KW-0812">Transmembrane</keyword>
<feature type="transmembrane region" description="Helical" evidence="1">
    <location>
        <begin position="92"/>
        <end position="110"/>
    </location>
</feature>
<name>A0A140JZP8_9EUKA</name>
<organism evidence="2">
    <name type="scientific">Partenskyella glossopodia</name>
    <dbReference type="NCBI Taxonomy" id="552666"/>
    <lineage>
        <taxon>Eukaryota</taxon>
        <taxon>Sar</taxon>
        <taxon>Rhizaria</taxon>
        <taxon>Cercozoa</taxon>
        <taxon>Chlorarachniophyceae</taxon>
        <taxon>Partenskyella</taxon>
    </lineage>
</organism>
<geneLocation type="plastid" evidence="2"/>
<feature type="transmembrane region" description="Helical" evidence="1">
    <location>
        <begin position="116"/>
        <end position="136"/>
    </location>
</feature>
<proteinExistence type="predicted"/>
<keyword evidence="2" id="KW-0808">Transferase</keyword>
<feature type="transmembrane region" description="Helical" evidence="1">
    <location>
        <begin position="59"/>
        <end position="80"/>
    </location>
</feature>
<dbReference type="AlphaFoldDB" id="A0A140JZP8"/>
<feature type="transmembrane region" description="Helical" evidence="1">
    <location>
        <begin position="171"/>
        <end position="190"/>
    </location>
</feature>
<keyword evidence="2" id="KW-0548">Nucleotidyltransferase</keyword>
<dbReference type="GO" id="GO:0003964">
    <property type="term" value="F:RNA-directed DNA polymerase activity"/>
    <property type="evidence" value="ECO:0007669"/>
    <property type="project" value="UniProtKB-KW"/>
</dbReference>
<sequence>MRKNKKYYKFKIYSKLLKNNNFKIIINKLLKNNNFLNLLIVILNFMIFINITFFNKIFINFYFSLFFNFLSFFTFINYFLYNCIIINYNKFFYNLFQFINFYLFVFLYFYTIEKYFYINFDSYIYLFFSFNYKYFLLYKNIFFLVKKNIFFTDNVLVLKNIFSNFYHYNSYFLVIYLKFLSILKFQIFLFHKISLGHSIKWLIRQTNFIFTKYTKFPFINLNFIKKKLNFWIYNRQCNYINRIYSNKSLFWKINNYFGPFNPYYEEFWVFGDQFSGIYALKFLSSLY</sequence>
<dbReference type="EMBL" id="AP014948">
    <property type="protein sequence ID" value="BAU62575.1"/>
    <property type="molecule type" value="Genomic_DNA"/>
</dbReference>
<evidence type="ECO:0000256" key="1">
    <source>
        <dbReference type="SAM" id="Phobius"/>
    </source>
</evidence>
<gene>
    <name evidence="2" type="primary">RT</name>
</gene>
<dbReference type="RefSeq" id="YP_009240441.1">
    <property type="nucleotide sequence ID" value="NC_029742.1"/>
</dbReference>
<accession>A0A140JZP8</accession>
<dbReference type="GeneID" id="27110124"/>